<sequence length="262" mass="30323">MTDTDRVESSRQQHMIRIIAEDSYHREDNQNRAILDKVTAGLISERLVKIVVGQEATPYYVQESVLRDAAAYFAKAIQWDHLSHETLGILKFPEDDEDAWKVLLQWFVKKELPVLKMNQATQMLWVRSWIIGDKYGIEAFQDLVMLELLNELAYQKTSLEVVRTVFEGTMEESPMRKLMAEETVNLIKTTEDWCHKRLELMDGVSGFTSALLEAMDNHDTLLDGSEDTTSLRKRMTDGESTNMDWLGYMLGNGPDRHRIYID</sequence>
<evidence type="ECO:0000313" key="1">
    <source>
        <dbReference type="EMBL" id="KAK3721041.1"/>
    </source>
</evidence>
<reference evidence="1" key="1">
    <citation type="submission" date="2023-07" db="EMBL/GenBank/DDBJ databases">
        <title>Black Yeasts Isolated from many extreme environments.</title>
        <authorList>
            <person name="Coleine C."/>
            <person name="Stajich J.E."/>
            <person name="Selbmann L."/>
        </authorList>
    </citation>
    <scope>NUCLEOTIDE SEQUENCE</scope>
    <source>
        <strain evidence="1">CCFEE 5714</strain>
    </source>
</reference>
<protein>
    <submittedName>
        <fullName evidence="1">Uncharacterized protein</fullName>
    </submittedName>
</protein>
<evidence type="ECO:0000313" key="2">
    <source>
        <dbReference type="Proteomes" id="UP001281147"/>
    </source>
</evidence>
<dbReference type="EMBL" id="JAUTXU010000019">
    <property type="protein sequence ID" value="KAK3721041.1"/>
    <property type="molecule type" value="Genomic_DNA"/>
</dbReference>
<comment type="caution">
    <text evidence="1">The sequence shown here is derived from an EMBL/GenBank/DDBJ whole genome shotgun (WGS) entry which is preliminary data.</text>
</comment>
<proteinExistence type="predicted"/>
<organism evidence="1 2">
    <name type="scientific">Vermiconidia calcicola</name>
    <dbReference type="NCBI Taxonomy" id="1690605"/>
    <lineage>
        <taxon>Eukaryota</taxon>
        <taxon>Fungi</taxon>
        <taxon>Dikarya</taxon>
        <taxon>Ascomycota</taxon>
        <taxon>Pezizomycotina</taxon>
        <taxon>Dothideomycetes</taxon>
        <taxon>Dothideomycetidae</taxon>
        <taxon>Mycosphaerellales</taxon>
        <taxon>Extremaceae</taxon>
        <taxon>Vermiconidia</taxon>
    </lineage>
</organism>
<dbReference type="Proteomes" id="UP001281147">
    <property type="component" value="Unassembled WGS sequence"/>
</dbReference>
<accession>A0ACC3NQM9</accession>
<gene>
    <name evidence="1" type="ORF">LTR37_003331</name>
</gene>
<keyword evidence="2" id="KW-1185">Reference proteome</keyword>
<name>A0ACC3NQM9_9PEZI</name>